<evidence type="ECO:0000313" key="2">
    <source>
        <dbReference type="Proteomes" id="UP000031521"/>
    </source>
</evidence>
<protein>
    <submittedName>
        <fullName evidence="1">Uncharacterized protein</fullName>
    </submittedName>
</protein>
<reference evidence="1 2" key="1">
    <citation type="journal article" date="2014" name="Int. J. Syst. Evol. Microbiol.">
        <title>Celeribacter indicus sp. nov., a polycyclic aromatic hydrocarbon-degrading bacterium from deep-sea sediment and reclassification of Huaishuia halophila as Celeribacter halophilus comb. nov.</title>
        <authorList>
            <person name="Lai Q."/>
            <person name="Cao J."/>
            <person name="Yuan J."/>
            <person name="Li F."/>
            <person name="Shao Z."/>
        </authorList>
    </citation>
    <scope>NUCLEOTIDE SEQUENCE [LARGE SCALE GENOMIC DNA]</scope>
    <source>
        <strain evidence="1">P73</strain>
    </source>
</reference>
<dbReference type="Proteomes" id="UP000031521">
    <property type="component" value="Chromosome"/>
</dbReference>
<accession>A0A0B5DYG9</accession>
<gene>
    <name evidence="1" type="ORF">P73_1056</name>
</gene>
<keyword evidence="2" id="KW-1185">Reference proteome</keyword>
<dbReference type="AlphaFoldDB" id="A0A0B5DYG9"/>
<dbReference type="STRING" id="1208324.P73_1056"/>
<dbReference type="OrthoDB" id="8360257at2"/>
<evidence type="ECO:0000313" key="1">
    <source>
        <dbReference type="EMBL" id="AJE45771.1"/>
    </source>
</evidence>
<sequence>MAIGTRIHGYRNSVPRNIKLFGASAGAQRLVADILYEGPPNLLCDRVATEGVRLDLPVAGQVPNAVIVVHVNGEPVVSALPVLRTASMLSLVVIEANIDVIVPPAPELRALQGVADLFVTTSDWDFVAELVGNLAS</sequence>
<organism evidence="1 2">
    <name type="scientific">Celeribacter indicus</name>
    <dbReference type="NCBI Taxonomy" id="1208324"/>
    <lineage>
        <taxon>Bacteria</taxon>
        <taxon>Pseudomonadati</taxon>
        <taxon>Pseudomonadota</taxon>
        <taxon>Alphaproteobacteria</taxon>
        <taxon>Rhodobacterales</taxon>
        <taxon>Roseobacteraceae</taxon>
        <taxon>Celeribacter</taxon>
    </lineage>
</organism>
<dbReference type="KEGG" id="cid:P73_1056"/>
<dbReference type="EMBL" id="CP004393">
    <property type="protein sequence ID" value="AJE45771.1"/>
    <property type="molecule type" value="Genomic_DNA"/>
</dbReference>
<dbReference type="RefSeq" id="WP_043868782.1">
    <property type="nucleotide sequence ID" value="NZ_CP004393.1"/>
</dbReference>
<name>A0A0B5DYG9_9RHOB</name>
<proteinExistence type="predicted"/>
<dbReference type="HOGENOM" id="CLU_1871691_0_0_5"/>